<organism evidence="2 3">
    <name type="scientific">Ficus carica</name>
    <name type="common">Common fig</name>
    <dbReference type="NCBI Taxonomy" id="3494"/>
    <lineage>
        <taxon>Eukaryota</taxon>
        <taxon>Viridiplantae</taxon>
        <taxon>Streptophyta</taxon>
        <taxon>Embryophyta</taxon>
        <taxon>Tracheophyta</taxon>
        <taxon>Spermatophyta</taxon>
        <taxon>Magnoliopsida</taxon>
        <taxon>eudicotyledons</taxon>
        <taxon>Gunneridae</taxon>
        <taxon>Pentapetalae</taxon>
        <taxon>rosids</taxon>
        <taxon>fabids</taxon>
        <taxon>Rosales</taxon>
        <taxon>Moraceae</taxon>
        <taxon>Ficeae</taxon>
        <taxon>Ficus</taxon>
    </lineage>
</organism>
<protein>
    <submittedName>
        <fullName evidence="2">Uncharacterized protein</fullName>
    </submittedName>
</protein>
<dbReference type="EMBL" id="BTGU01000049">
    <property type="protein sequence ID" value="GMN54099.1"/>
    <property type="molecule type" value="Genomic_DNA"/>
</dbReference>
<sequence length="210" mass="22779">MARSVKGNGFPSPSGGVTCGPECYMWKRGAWRRLTFSEKKRTPSGTSIGFSHYRARTVVTVEVRTTSDRSEVPQGVPVASSHGQWFGSSSPSTWGPRVADVDMDLVLQQLFPARGLRIKEPTMTEQEQHRSKCPSDQDKMVRLQKFAKTGDGGKGKAGSSAAAPSSRAGPTAPDAKTPSDLLEAWVSCPREDRSAATVPSSRSRREDVRP</sequence>
<proteinExistence type="predicted"/>
<feature type="region of interest" description="Disordered" evidence="1">
    <location>
        <begin position="120"/>
        <end position="210"/>
    </location>
</feature>
<keyword evidence="3" id="KW-1185">Reference proteome</keyword>
<dbReference type="AlphaFoldDB" id="A0AA88DK52"/>
<feature type="compositionally biased region" description="Low complexity" evidence="1">
    <location>
        <begin position="157"/>
        <end position="173"/>
    </location>
</feature>
<reference evidence="2" key="1">
    <citation type="submission" date="2023-07" db="EMBL/GenBank/DDBJ databases">
        <title>draft genome sequence of fig (Ficus carica).</title>
        <authorList>
            <person name="Takahashi T."/>
            <person name="Nishimura K."/>
        </authorList>
    </citation>
    <scope>NUCLEOTIDE SEQUENCE</scope>
</reference>
<gene>
    <name evidence="2" type="ORF">TIFTF001_023224</name>
</gene>
<evidence type="ECO:0000256" key="1">
    <source>
        <dbReference type="SAM" id="MobiDB-lite"/>
    </source>
</evidence>
<dbReference type="Proteomes" id="UP001187192">
    <property type="component" value="Unassembled WGS sequence"/>
</dbReference>
<evidence type="ECO:0000313" key="3">
    <source>
        <dbReference type="Proteomes" id="UP001187192"/>
    </source>
</evidence>
<feature type="region of interest" description="Disordered" evidence="1">
    <location>
        <begin position="69"/>
        <end position="88"/>
    </location>
</feature>
<feature type="compositionally biased region" description="Basic and acidic residues" evidence="1">
    <location>
        <begin position="120"/>
        <end position="141"/>
    </location>
</feature>
<name>A0AA88DK52_FICCA</name>
<evidence type="ECO:0000313" key="2">
    <source>
        <dbReference type="EMBL" id="GMN54099.1"/>
    </source>
</evidence>
<comment type="caution">
    <text evidence="2">The sequence shown here is derived from an EMBL/GenBank/DDBJ whole genome shotgun (WGS) entry which is preliminary data.</text>
</comment>
<accession>A0AA88DK52</accession>